<feature type="region of interest" description="Disordered" evidence="1">
    <location>
        <begin position="1"/>
        <end position="48"/>
    </location>
</feature>
<accession>A0A6A5RGH5</accession>
<organism evidence="3 4">
    <name type="scientific">Didymella exigua CBS 183.55</name>
    <dbReference type="NCBI Taxonomy" id="1150837"/>
    <lineage>
        <taxon>Eukaryota</taxon>
        <taxon>Fungi</taxon>
        <taxon>Dikarya</taxon>
        <taxon>Ascomycota</taxon>
        <taxon>Pezizomycotina</taxon>
        <taxon>Dothideomycetes</taxon>
        <taxon>Pleosporomycetidae</taxon>
        <taxon>Pleosporales</taxon>
        <taxon>Pleosporineae</taxon>
        <taxon>Didymellaceae</taxon>
        <taxon>Didymella</taxon>
    </lineage>
</organism>
<dbReference type="EMBL" id="ML978976">
    <property type="protein sequence ID" value="KAF1926609.1"/>
    <property type="molecule type" value="Genomic_DNA"/>
</dbReference>
<keyword evidence="4" id="KW-1185">Reference proteome</keyword>
<evidence type="ECO:0000259" key="2">
    <source>
        <dbReference type="Pfam" id="PF13919"/>
    </source>
</evidence>
<feature type="domain" description="ASX DEUBAD" evidence="2">
    <location>
        <begin position="50"/>
        <end position="175"/>
    </location>
</feature>
<gene>
    <name evidence="3" type="ORF">M421DRAFT_41329</name>
</gene>
<evidence type="ECO:0000313" key="4">
    <source>
        <dbReference type="Proteomes" id="UP000800082"/>
    </source>
</evidence>
<dbReference type="GeneID" id="54348115"/>
<reference evidence="3" key="1">
    <citation type="journal article" date="2020" name="Stud. Mycol.">
        <title>101 Dothideomycetes genomes: a test case for predicting lifestyles and emergence of pathogens.</title>
        <authorList>
            <person name="Haridas S."/>
            <person name="Albert R."/>
            <person name="Binder M."/>
            <person name="Bloem J."/>
            <person name="Labutti K."/>
            <person name="Salamov A."/>
            <person name="Andreopoulos B."/>
            <person name="Baker S."/>
            <person name="Barry K."/>
            <person name="Bills G."/>
            <person name="Bluhm B."/>
            <person name="Cannon C."/>
            <person name="Castanera R."/>
            <person name="Culley D."/>
            <person name="Daum C."/>
            <person name="Ezra D."/>
            <person name="Gonzalez J."/>
            <person name="Henrissat B."/>
            <person name="Kuo A."/>
            <person name="Liang C."/>
            <person name="Lipzen A."/>
            <person name="Lutzoni F."/>
            <person name="Magnuson J."/>
            <person name="Mondo S."/>
            <person name="Nolan M."/>
            <person name="Ohm R."/>
            <person name="Pangilinan J."/>
            <person name="Park H.-J."/>
            <person name="Ramirez L."/>
            <person name="Alfaro M."/>
            <person name="Sun H."/>
            <person name="Tritt A."/>
            <person name="Yoshinaga Y."/>
            <person name="Zwiers L.-H."/>
            <person name="Turgeon B."/>
            <person name="Goodwin S."/>
            <person name="Spatafora J."/>
            <person name="Crous P."/>
            <person name="Grigoriev I."/>
        </authorList>
    </citation>
    <scope>NUCLEOTIDE SEQUENCE</scope>
    <source>
        <strain evidence="3">CBS 183.55</strain>
    </source>
</reference>
<dbReference type="InterPro" id="IPR028020">
    <property type="entry name" value="ASX_DEUBAD_dom"/>
</dbReference>
<feature type="compositionally biased region" description="Basic and acidic residues" evidence="1">
    <location>
        <begin position="12"/>
        <end position="29"/>
    </location>
</feature>
<proteinExistence type="predicted"/>
<dbReference type="AlphaFoldDB" id="A0A6A5RGH5"/>
<dbReference type="OrthoDB" id="2289918at2759"/>
<dbReference type="Proteomes" id="UP000800082">
    <property type="component" value="Unassembled WGS sequence"/>
</dbReference>
<dbReference type="Pfam" id="PF13919">
    <property type="entry name" value="ASXH"/>
    <property type="match status" value="1"/>
</dbReference>
<name>A0A6A5RGH5_9PLEO</name>
<evidence type="ECO:0000256" key="1">
    <source>
        <dbReference type="SAM" id="MobiDB-lite"/>
    </source>
</evidence>
<evidence type="ECO:0000313" key="3">
    <source>
        <dbReference type="EMBL" id="KAF1926609.1"/>
    </source>
</evidence>
<dbReference type="RefSeq" id="XP_033446861.1">
    <property type="nucleotide sequence ID" value="XM_033590448.1"/>
</dbReference>
<sequence>KKKLNPKPTRAPPERTSTRTRKAPERFEDVQEQPAPRPSPQRKGTNRVFDPIYITTNSTSRLGRADIYHMLLEDGAWTSLSAEQQATLVSMFPDSAENQRLLDRIRAGETGKGTRPQWLKASDVFRDEVAKFKDDLTNGHLAKTWQAAAEQAVVERAAGEYDEWKVAEAESWWGQKS</sequence>
<feature type="non-terminal residue" evidence="3">
    <location>
        <position position="1"/>
    </location>
</feature>
<feature type="non-terminal residue" evidence="3">
    <location>
        <position position="177"/>
    </location>
</feature>
<protein>
    <recommendedName>
        <fullName evidence="2">ASX DEUBAD domain-containing protein</fullName>
    </recommendedName>
</protein>